<dbReference type="Proteomes" id="UP001164746">
    <property type="component" value="Chromosome 7"/>
</dbReference>
<protein>
    <submittedName>
        <fullName evidence="1">Uncharacterized protein</fullName>
    </submittedName>
</protein>
<organism evidence="1 2">
    <name type="scientific">Mya arenaria</name>
    <name type="common">Soft-shell clam</name>
    <dbReference type="NCBI Taxonomy" id="6604"/>
    <lineage>
        <taxon>Eukaryota</taxon>
        <taxon>Metazoa</taxon>
        <taxon>Spiralia</taxon>
        <taxon>Lophotrochozoa</taxon>
        <taxon>Mollusca</taxon>
        <taxon>Bivalvia</taxon>
        <taxon>Autobranchia</taxon>
        <taxon>Heteroconchia</taxon>
        <taxon>Euheterodonta</taxon>
        <taxon>Imparidentia</taxon>
        <taxon>Neoheterodontei</taxon>
        <taxon>Myida</taxon>
        <taxon>Myoidea</taxon>
        <taxon>Myidae</taxon>
        <taxon>Mya</taxon>
    </lineage>
</organism>
<evidence type="ECO:0000313" key="1">
    <source>
        <dbReference type="EMBL" id="WAR11252.1"/>
    </source>
</evidence>
<dbReference type="Pfam" id="PF15112">
    <property type="entry name" value="DUF4559"/>
    <property type="match status" value="1"/>
</dbReference>
<name>A0ABY7EQ80_MYAAR</name>
<reference evidence="1" key="1">
    <citation type="submission" date="2022-11" db="EMBL/GenBank/DDBJ databases">
        <title>Centuries of genome instability and evolution in soft-shell clam transmissible cancer (bioRxiv).</title>
        <authorList>
            <person name="Hart S.F.M."/>
            <person name="Yonemitsu M.A."/>
            <person name="Giersch R.M."/>
            <person name="Beal B.F."/>
            <person name="Arriagada G."/>
            <person name="Davis B.W."/>
            <person name="Ostrander E.A."/>
            <person name="Goff S.P."/>
            <person name="Metzger M.J."/>
        </authorList>
    </citation>
    <scope>NUCLEOTIDE SEQUENCE</scope>
    <source>
        <strain evidence="1">MELC-2E11</strain>
        <tissue evidence="1">Siphon/mantle</tissue>
    </source>
</reference>
<accession>A0ABY7EQ80</accession>
<dbReference type="PANTHER" id="PTHR35083">
    <property type="entry name" value="RGD1565685 PROTEIN"/>
    <property type="match status" value="1"/>
</dbReference>
<dbReference type="EMBL" id="CP111018">
    <property type="protein sequence ID" value="WAR11252.1"/>
    <property type="molecule type" value="Genomic_DNA"/>
</dbReference>
<evidence type="ECO:0000313" key="2">
    <source>
        <dbReference type="Proteomes" id="UP001164746"/>
    </source>
</evidence>
<dbReference type="PANTHER" id="PTHR35083:SF3">
    <property type="entry name" value="SI:CH211-91P5.3"/>
    <property type="match status" value="1"/>
</dbReference>
<dbReference type="InterPro" id="IPR027897">
    <property type="entry name" value="DUF4559"/>
</dbReference>
<sequence>MICFHEIHEAKNWLKQWLAVFTTWTAILPFVKIEAQQLHTYLLSLAAKQRPCSLDHGKVTNKSQIGCRFHETFRDEILLLHKQQPSWRNAPTDTWHNDEFAIAKLFMQPSGYDDKTIFEQVDFNGIAAFISNCGRFSATTESLSDQLKTTFPELLGEHWKFIIEDIATKCLQDIHDLCKDEKEIWRKEADQKRADFQFLGDNILSKLTAKGETVLGDIKKLMEISQKTIVNSIGDGIKQIEARTEIGERTIYERTETGYQKLDNKTKIGERKIDEKTEKGKQMILEKTEKAQRVIKRTTQTGKRKIEDTIEMGERKIKRKIKELDGKSGRITEAGNL</sequence>
<keyword evidence="2" id="KW-1185">Reference proteome</keyword>
<proteinExistence type="predicted"/>
<gene>
    <name evidence="1" type="ORF">MAR_036328</name>
</gene>